<dbReference type="Pfam" id="PF20463">
    <property type="entry name" value="PDH_C"/>
    <property type="match status" value="1"/>
</dbReference>
<dbReference type="InterPro" id="IPR046825">
    <property type="entry name" value="PDH_C"/>
</dbReference>
<evidence type="ECO:0000313" key="5">
    <source>
        <dbReference type="Proteomes" id="UP000190951"/>
    </source>
</evidence>
<dbReference type="Proteomes" id="UP000190951">
    <property type="component" value="Chromosome"/>
</dbReference>
<dbReference type="InterPro" id="IPR008927">
    <property type="entry name" value="6-PGluconate_DH-like_C_sf"/>
</dbReference>
<evidence type="ECO:0000256" key="1">
    <source>
        <dbReference type="ARBA" id="ARBA00007964"/>
    </source>
</evidence>
<dbReference type="InterPro" id="IPR003099">
    <property type="entry name" value="Prephen_DH"/>
</dbReference>
<dbReference type="InterPro" id="IPR046826">
    <property type="entry name" value="PDH_N"/>
</dbReference>
<sequence length="286" mass="32193">MEDGDFNINLTIVGLGLIGGSYAKAFKEKNKGHIWGIDIDKNTLKKAAEMDIIDDGYSIENAQIPLKKSDVVIISIYPEVLLNFVRNNLNNFKKGAIITDTLGIKEDNIKYIQNILGDKAEFIGGHPMAGKEVSGFLNASKDIFEDANYILTPTAKNKKETIDFMGEFVKSIGFKSIVEVTPEKHDEIIAFTSQLPHIIAVSLMNLSNCEDIKYFIGGSFRDTTRVAAINSDLWGQLFIRNKKNIIKCIDDFQKNMTEIRNYIEKEDINDIKKFLKEAASKKEEII</sequence>
<dbReference type="GO" id="GO:0006571">
    <property type="term" value="P:tyrosine biosynthetic process"/>
    <property type="evidence" value="ECO:0007669"/>
    <property type="project" value="InterPro"/>
</dbReference>
<dbReference type="PROSITE" id="PS51176">
    <property type="entry name" value="PDH_ADH"/>
    <property type="match status" value="1"/>
</dbReference>
<dbReference type="InterPro" id="IPR036291">
    <property type="entry name" value="NAD(P)-bd_dom_sf"/>
</dbReference>
<dbReference type="Gene3D" id="3.40.50.720">
    <property type="entry name" value="NAD(P)-binding Rossmann-like Domain"/>
    <property type="match status" value="1"/>
</dbReference>
<evidence type="ECO:0000256" key="2">
    <source>
        <dbReference type="ARBA" id="ARBA00023002"/>
    </source>
</evidence>
<keyword evidence="2 4" id="KW-0560">Oxidoreductase</keyword>
<dbReference type="EC" id="1.3.1.43" evidence="4"/>
<evidence type="ECO:0000313" key="4">
    <source>
        <dbReference type="EMBL" id="URZ10732.1"/>
    </source>
</evidence>
<dbReference type="SUPFAM" id="SSF48179">
    <property type="entry name" value="6-phosphogluconate dehydrogenase C-terminal domain-like"/>
    <property type="match status" value="1"/>
</dbReference>
<dbReference type="SUPFAM" id="SSF51735">
    <property type="entry name" value="NAD(P)-binding Rossmann-fold domains"/>
    <property type="match status" value="1"/>
</dbReference>
<accession>A0A1S8LPA1</accession>
<keyword evidence="5" id="KW-1185">Reference proteome</keyword>
<dbReference type="PANTHER" id="PTHR21363:SF0">
    <property type="entry name" value="PREPHENATE DEHYDROGENASE [NADP(+)]"/>
    <property type="match status" value="1"/>
</dbReference>
<dbReference type="GO" id="GO:0008977">
    <property type="term" value="F:prephenate dehydrogenase (NAD+) activity"/>
    <property type="evidence" value="ECO:0007669"/>
    <property type="project" value="InterPro"/>
</dbReference>
<dbReference type="GO" id="GO:0070403">
    <property type="term" value="F:NAD+ binding"/>
    <property type="evidence" value="ECO:0007669"/>
    <property type="project" value="InterPro"/>
</dbReference>
<dbReference type="GO" id="GO:0047794">
    <property type="term" value="F:cyclohexadienyl dehydrogenase activity"/>
    <property type="evidence" value="ECO:0007669"/>
    <property type="project" value="UniProtKB-EC"/>
</dbReference>
<name>A0A1S8LPA1_9CLOT</name>
<dbReference type="RefSeq" id="WP_077832439.1">
    <property type="nucleotide sequence ID" value="NZ_CP096983.1"/>
</dbReference>
<dbReference type="Gene3D" id="1.10.3660.10">
    <property type="entry name" value="6-phosphogluconate dehydrogenase C-terminal like domain"/>
    <property type="match status" value="1"/>
</dbReference>
<proteinExistence type="inferred from homology"/>
<organism evidence="4 5">
    <name type="scientific">Clostridium felsineum</name>
    <dbReference type="NCBI Taxonomy" id="36839"/>
    <lineage>
        <taxon>Bacteria</taxon>
        <taxon>Bacillati</taxon>
        <taxon>Bacillota</taxon>
        <taxon>Clostridia</taxon>
        <taxon>Eubacteriales</taxon>
        <taxon>Clostridiaceae</taxon>
        <taxon>Clostridium</taxon>
    </lineage>
</organism>
<comment type="pathway">
    <text evidence="3">Amino-acid biosynthesis.</text>
</comment>
<dbReference type="InterPro" id="IPR050812">
    <property type="entry name" value="Preph/Arog_dehydrog"/>
</dbReference>
<dbReference type="EMBL" id="CP096983">
    <property type="protein sequence ID" value="URZ10732.1"/>
    <property type="molecule type" value="Genomic_DNA"/>
</dbReference>
<dbReference type="GO" id="GO:0004665">
    <property type="term" value="F:prephenate dehydrogenase (NADP+) activity"/>
    <property type="evidence" value="ECO:0007669"/>
    <property type="project" value="InterPro"/>
</dbReference>
<dbReference type="STRING" id="84029.CROST_02860"/>
<reference evidence="4 5" key="1">
    <citation type="submission" date="2022-04" db="EMBL/GenBank/DDBJ databases">
        <title>Genome sequence of C. roseum typestrain.</title>
        <authorList>
            <person name="Poehlein A."/>
            <person name="Schoch T."/>
            <person name="Duerre P."/>
            <person name="Daniel R."/>
        </authorList>
    </citation>
    <scope>NUCLEOTIDE SEQUENCE [LARGE SCALE GENOMIC DNA]</scope>
    <source>
        <strain evidence="4 5">DSM 7320</strain>
    </source>
</reference>
<dbReference type="KEGG" id="crw:CROST_014420"/>
<dbReference type="AlphaFoldDB" id="A0A1S8LPA1"/>
<protein>
    <submittedName>
        <fullName evidence="4">Cyclohexadienyl dehydrogenase</fullName>
        <ecNumber evidence="4">1.3.1.43</ecNumber>
    </submittedName>
</protein>
<dbReference type="Pfam" id="PF02153">
    <property type="entry name" value="PDH_N"/>
    <property type="match status" value="1"/>
</dbReference>
<gene>
    <name evidence="4" type="primary">tyrC</name>
    <name evidence="4" type="ORF">CROST_014420</name>
</gene>
<comment type="similarity">
    <text evidence="1">Belongs to the prephenate/arogenate dehydrogenase family.</text>
</comment>
<dbReference type="PANTHER" id="PTHR21363">
    <property type="entry name" value="PREPHENATE DEHYDROGENASE"/>
    <property type="match status" value="1"/>
</dbReference>
<evidence type="ECO:0000256" key="3">
    <source>
        <dbReference type="ARBA" id="ARBA00029440"/>
    </source>
</evidence>